<keyword evidence="5" id="KW-1185">Reference proteome</keyword>
<comment type="caution">
    <text evidence="4">The sequence shown here is derived from an EMBL/GenBank/DDBJ whole genome shotgun (WGS) entry which is preliminary data.</text>
</comment>
<dbReference type="SUPFAM" id="SSF52402">
    <property type="entry name" value="Adenine nucleotide alpha hydrolases-like"/>
    <property type="match status" value="1"/>
</dbReference>
<organism evidence="4 5">
    <name type="scientific">Bacillus carboniphilus</name>
    <dbReference type="NCBI Taxonomy" id="86663"/>
    <lineage>
        <taxon>Bacteria</taxon>
        <taxon>Bacillati</taxon>
        <taxon>Bacillota</taxon>
        <taxon>Bacilli</taxon>
        <taxon>Bacillales</taxon>
        <taxon>Bacillaceae</taxon>
        <taxon>Bacillus</taxon>
    </lineage>
</organism>
<evidence type="ECO:0000256" key="1">
    <source>
        <dbReference type="ARBA" id="ARBA00008791"/>
    </source>
</evidence>
<gene>
    <name evidence="4" type="ORF">GCM10008967_11590</name>
</gene>
<protein>
    <recommendedName>
        <fullName evidence="2">Universal stress protein</fullName>
    </recommendedName>
</protein>
<accession>A0ABN0W1I0</accession>
<evidence type="ECO:0000313" key="5">
    <source>
        <dbReference type="Proteomes" id="UP001500782"/>
    </source>
</evidence>
<dbReference type="Pfam" id="PF00582">
    <property type="entry name" value="Usp"/>
    <property type="match status" value="1"/>
</dbReference>
<dbReference type="InterPro" id="IPR006015">
    <property type="entry name" value="Universal_stress_UspA"/>
</dbReference>
<feature type="domain" description="UspA" evidence="3">
    <location>
        <begin position="1"/>
        <end position="139"/>
    </location>
</feature>
<dbReference type="EMBL" id="BAAADJ010000011">
    <property type="protein sequence ID" value="GAA0322757.1"/>
    <property type="molecule type" value="Genomic_DNA"/>
</dbReference>
<dbReference type="Proteomes" id="UP001500782">
    <property type="component" value="Unassembled WGS sequence"/>
</dbReference>
<proteinExistence type="inferred from homology"/>
<evidence type="ECO:0000259" key="3">
    <source>
        <dbReference type="Pfam" id="PF00582"/>
    </source>
</evidence>
<dbReference type="RefSeq" id="WP_343797174.1">
    <property type="nucleotide sequence ID" value="NZ_BAAADJ010000011.1"/>
</dbReference>
<dbReference type="PRINTS" id="PR01438">
    <property type="entry name" value="UNVRSLSTRESS"/>
</dbReference>
<sequence>MFKRILLATDGSEHSKRAGENAVHIAKCGSDSKIEVVYVVDADRAKSDVLSNWNSADIGDKRKQRMKEVETIAKNAGVTYELKILHGEPGPTIVDYVNKNQFDLVVIGSRGLNALQELVLGSVSHKVAKRANCPVLIVK</sequence>
<dbReference type="PIRSF" id="PIRSF006276">
    <property type="entry name" value="UspA"/>
    <property type="match status" value="1"/>
</dbReference>
<comment type="similarity">
    <text evidence="1 2">Belongs to the universal stress protein A family.</text>
</comment>
<reference evidence="4 5" key="1">
    <citation type="journal article" date="2019" name="Int. J. Syst. Evol. Microbiol.">
        <title>The Global Catalogue of Microorganisms (GCM) 10K type strain sequencing project: providing services to taxonomists for standard genome sequencing and annotation.</title>
        <authorList>
            <consortium name="The Broad Institute Genomics Platform"/>
            <consortium name="The Broad Institute Genome Sequencing Center for Infectious Disease"/>
            <person name="Wu L."/>
            <person name="Ma J."/>
        </authorList>
    </citation>
    <scope>NUCLEOTIDE SEQUENCE [LARGE SCALE GENOMIC DNA]</scope>
    <source>
        <strain evidence="4 5">JCM 9731</strain>
    </source>
</reference>
<dbReference type="PANTHER" id="PTHR46268">
    <property type="entry name" value="STRESS RESPONSE PROTEIN NHAX"/>
    <property type="match status" value="1"/>
</dbReference>
<evidence type="ECO:0000256" key="2">
    <source>
        <dbReference type="PIRNR" id="PIRNR006276"/>
    </source>
</evidence>
<dbReference type="PANTHER" id="PTHR46268:SF6">
    <property type="entry name" value="UNIVERSAL STRESS PROTEIN UP12"/>
    <property type="match status" value="1"/>
</dbReference>
<name>A0ABN0W1I0_9BACI</name>
<dbReference type="CDD" id="cd00293">
    <property type="entry name" value="USP-like"/>
    <property type="match status" value="1"/>
</dbReference>
<dbReference type="InterPro" id="IPR006016">
    <property type="entry name" value="UspA"/>
</dbReference>
<evidence type="ECO:0000313" key="4">
    <source>
        <dbReference type="EMBL" id="GAA0322757.1"/>
    </source>
</evidence>
<dbReference type="Gene3D" id="3.40.50.620">
    <property type="entry name" value="HUPs"/>
    <property type="match status" value="1"/>
</dbReference>
<dbReference type="InterPro" id="IPR014729">
    <property type="entry name" value="Rossmann-like_a/b/a_fold"/>
</dbReference>